<feature type="domain" description="DNA2/NAM7 helicase-like C-terminal" evidence="5">
    <location>
        <begin position="950"/>
        <end position="1121"/>
    </location>
</feature>
<dbReference type="Pfam" id="PF13087">
    <property type="entry name" value="AAA_12"/>
    <property type="match status" value="1"/>
</dbReference>
<dbReference type="InterPro" id="IPR050534">
    <property type="entry name" value="Coronavir_polyprotein_1ab"/>
</dbReference>
<keyword evidence="3" id="KW-0347">Helicase</keyword>
<dbReference type="Proteomes" id="UP000679307">
    <property type="component" value="Chromosome"/>
</dbReference>
<organism evidence="7 8">
    <name type="scientific">Nocardioides aquaticus</name>
    <dbReference type="NCBI Taxonomy" id="160826"/>
    <lineage>
        <taxon>Bacteria</taxon>
        <taxon>Bacillati</taxon>
        <taxon>Actinomycetota</taxon>
        <taxon>Actinomycetes</taxon>
        <taxon>Propionibacteriales</taxon>
        <taxon>Nocardioidaceae</taxon>
        <taxon>Nocardioides</taxon>
    </lineage>
</organism>
<dbReference type="InterPro" id="IPR027417">
    <property type="entry name" value="P-loop_NTPase"/>
</dbReference>
<evidence type="ECO:0000256" key="3">
    <source>
        <dbReference type="ARBA" id="ARBA00022806"/>
    </source>
</evidence>
<dbReference type="Pfam" id="PF13482">
    <property type="entry name" value="RNase_H_2"/>
    <property type="match status" value="1"/>
</dbReference>
<dbReference type="CDD" id="cd18808">
    <property type="entry name" value="SF1_C_Upf1"/>
    <property type="match status" value="1"/>
</dbReference>
<dbReference type="EC" id="3.6.4.12" evidence="7"/>
<evidence type="ECO:0000256" key="1">
    <source>
        <dbReference type="ARBA" id="ARBA00022741"/>
    </source>
</evidence>
<evidence type="ECO:0000259" key="6">
    <source>
        <dbReference type="Pfam" id="PF13482"/>
    </source>
</evidence>
<dbReference type="Gene3D" id="3.40.50.300">
    <property type="entry name" value="P-loop containing nucleotide triphosphate hydrolases"/>
    <property type="match status" value="2"/>
</dbReference>
<proteinExistence type="predicted"/>
<dbReference type="PANTHER" id="PTHR43788">
    <property type="entry name" value="DNA2/NAM7 HELICASE FAMILY MEMBER"/>
    <property type="match status" value="1"/>
</dbReference>
<dbReference type="EMBL" id="CP075371">
    <property type="protein sequence ID" value="QVT80416.1"/>
    <property type="molecule type" value="Genomic_DNA"/>
</dbReference>
<dbReference type="CDD" id="cd17934">
    <property type="entry name" value="DEXXQc_Upf1-like"/>
    <property type="match status" value="1"/>
</dbReference>
<name>A0ABX8ELC9_9ACTN</name>
<keyword evidence="1" id="KW-0547">Nucleotide-binding</keyword>
<dbReference type="GO" id="GO:0016787">
    <property type="term" value="F:hydrolase activity"/>
    <property type="evidence" value="ECO:0007669"/>
    <property type="project" value="UniProtKB-KW"/>
</dbReference>
<dbReference type="InterPro" id="IPR019993">
    <property type="entry name" value="RecB_nuclease_TM0106_put"/>
</dbReference>
<dbReference type="InterPro" id="IPR041679">
    <property type="entry name" value="DNA2/NAM7-like_C"/>
</dbReference>
<dbReference type="PANTHER" id="PTHR43788:SF8">
    <property type="entry name" value="DNA-BINDING PROTEIN SMUBP-2"/>
    <property type="match status" value="1"/>
</dbReference>
<evidence type="ECO:0000256" key="4">
    <source>
        <dbReference type="ARBA" id="ARBA00022840"/>
    </source>
</evidence>
<evidence type="ECO:0000259" key="5">
    <source>
        <dbReference type="Pfam" id="PF13087"/>
    </source>
</evidence>
<evidence type="ECO:0000313" key="8">
    <source>
        <dbReference type="Proteomes" id="UP000679307"/>
    </source>
</evidence>
<feature type="domain" description="YprB ribonuclease H-like" evidence="6">
    <location>
        <begin position="314"/>
        <end position="505"/>
    </location>
</feature>
<dbReference type="Pfam" id="PF13604">
    <property type="entry name" value="AAA_30"/>
    <property type="match status" value="1"/>
</dbReference>
<dbReference type="RefSeq" id="WP_214055965.1">
    <property type="nucleotide sequence ID" value="NZ_BAAAHS010000074.1"/>
</dbReference>
<reference evidence="7 8" key="1">
    <citation type="submission" date="2021-05" db="EMBL/GenBank/DDBJ databases">
        <title>Complete genome of Nocardioides aquaticus KCTC 9944T isolated from meromictic and hypersaline Ekho Lake, Antarctica.</title>
        <authorList>
            <person name="Hwang K."/>
            <person name="Kim K.M."/>
            <person name="Choe H."/>
        </authorList>
    </citation>
    <scope>NUCLEOTIDE SEQUENCE [LARGE SCALE GENOMIC DNA]</scope>
    <source>
        <strain evidence="7 8">KCTC 9944</strain>
    </source>
</reference>
<accession>A0ABX8ELC9</accession>
<protein>
    <submittedName>
        <fullName evidence="7">ATP-dependent RecD-like DNA helicase</fullName>
        <ecNumber evidence="7">3.6.4.12</ecNumber>
    </submittedName>
</protein>
<keyword evidence="2 7" id="KW-0378">Hydrolase</keyword>
<dbReference type="SUPFAM" id="SSF52540">
    <property type="entry name" value="P-loop containing nucleoside triphosphate hydrolases"/>
    <property type="match status" value="1"/>
</dbReference>
<evidence type="ECO:0000256" key="2">
    <source>
        <dbReference type="ARBA" id="ARBA00022801"/>
    </source>
</evidence>
<sequence length="1154" mass="124557">MFQNETGVHWSASDLASAATCEFALLRSLDRLTDPTDVADATPSPLRDQLSAAGDRHERQVLDDLVATHGDGVVTVARATGKAPADLADLVRRTTDALGSGADVVFQAGFADGEFHGYADFLLASPDGWVVADSKIARRAKTTALLQVAAYADQLERLGFDVAPEVRLILGTGDTVSFPRADLMAVFRERRARLRDLITEHRASPGKAAWDTPGLVFCGSCDDCATAVTDTDDLLQVANLRRSQRARLKDAGIHTMTDLAAAGTCPTGMNHGVFDRLVAQATLQAAQLADEGVRFEVFDPLPIRALPKPTPGDLFFDFEGDPIHHEPGSERWGLEYLWGVQTARRADGSLGEFWHLWADDRVQERAALVTFLDTVAALREAYPGMHVYHYAAYEVSALKRLVAEFKTHEEELDDLLRHGVFVDLYATVRGSVRVSQPSYSIKKLEPLYMDHEREGLAAGDDSIVQYGIYREKLALDDPSRSAERDDLLQYNHYDCESTLELRDWLLNQLPPGAHAAGPDDDVELTGQVVREQPPERVALSRDLLARSGPELRSERTDEEQAWALLEGALDYHRREDKPFWWAHFDRLMHEPDEWADTKDVVLVQTAEVVEDWGTTGKQKNRRRTLRLTGRPGPGSTLAAPGSVRCVYAAPAPDGVVVPARGLHGATGDMELTDVEQHADGTVTVTVVEVVRKGQSTWEALPLALAPTPGPPTAQIAATIGSLAQRAAEGDALPAQPAVDVLARRGPRLVGLPGVARTGERESDLVSTLLALDRSYLAVQGPPGTGKTYLGSLVIKRLVEEHGWRIGVVGQSHAVVENLLDAVVGKGLSPAVVAKRDKRNKAATWVGLSPASLATWKAEQTAGYVVGGTVWGFVGNAVEPEGLDLLVVDEAGQFCLANTLAVSTAAQRLLLLGDPQQLPQVSQGCHGEPVDDSALSWVIGASATLPEDLGYFLETSYRMHPAVCEVVSRLSYDGKLHAADAASARSLEGVDPGVEIVLVDHGGRSVSSLEEAAVVVEQVRRHVGARWHDGAASRTLGAADVLVVAPYNAQRVLLGERLAEAGLGAVRVGTVDKFQGQEAPVVVVSMTASSQEDVPRGMEFLLNRNRVNVAVSRAQWKAVVVRSRSLTAFMPTSTHGLLELGGFLGLGEPVPARMP</sequence>
<dbReference type="GO" id="GO:0003678">
    <property type="term" value="F:DNA helicase activity"/>
    <property type="evidence" value="ECO:0007669"/>
    <property type="project" value="UniProtKB-EC"/>
</dbReference>
<keyword evidence="8" id="KW-1185">Reference proteome</keyword>
<dbReference type="NCBIfam" id="TIGR03491">
    <property type="entry name" value="TM0106 family RecB-like putative nuclease"/>
    <property type="match status" value="1"/>
</dbReference>
<gene>
    <name evidence="7" type="primary">recD2_2</name>
    <name evidence="7" type="ORF">ENKNEFLB_02811</name>
</gene>
<evidence type="ECO:0000313" key="7">
    <source>
        <dbReference type="EMBL" id="QVT80416.1"/>
    </source>
</evidence>
<keyword evidence="4" id="KW-0067">ATP-binding</keyword>
<dbReference type="InterPro" id="IPR047187">
    <property type="entry name" value="SF1_C_Upf1"/>
</dbReference>
<dbReference type="InterPro" id="IPR038720">
    <property type="entry name" value="YprB_RNase_H-like_dom"/>
</dbReference>